<organism evidence="2 3">
    <name type="scientific">Novymonas esmeraldas</name>
    <dbReference type="NCBI Taxonomy" id="1808958"/>
    <lineage>
        <taxon>Eukaryota</taxon>
        <taxon>Discoba</taxon>
        <taxon>Euglenozoa</taxon>
        <taxon>Kinetoplastea</taxon>
        <taxon>Metakinetoplastina</taxon>
        <taxon>Trypanosomatida</taxon>
        <taxon>Trypanosomatidae</taxon>
        <taxon>Novymonas</taxon>
    </lineage>
</organism>
<gene>
    <name evidence="2" type="ORF">NESM_000922500</name>
</gene>
<dbReference type="AlphaFoldDB" id="A0AAW0EYL6"/>
<evidence type="ECO:0000256" key="1">
    <source>
        <dbReference type="SAM" id="MobiDB-lite"/>
    </source>
</evidence>
<evidence type="ECO:0000313" key="2">
    <source>
        <dbReference type="EMBL" id="KAK7199465.1"/>
    </source>
</evidence>
<dbReference type="EMBL" id="JAECZO010000413">
    <property type="protein sequence ID" value="KAK7199465.1"/>
    <property type="molecule type" value="Genomic_DNA"/>
</dbReference>
<keyword evidence="3" id="KW-1185">Reference proteome</keyword>
<evidence type="ECO:0000313" key="3">
    <source>
        <dbReference type="Proteomes" id="UP001430356"/>
    </source>
</evidence>
<dbReference type="Proteomes" id="UP001430356">
    <property type="component" value="Unassembled WGS sequence"/>
</dbReference>
<proteinExistence type="predicted"/>
<protein>
    <submittedName>
        <fullName evidence="2">Uncharacterized protein</fullName>
    </submittedName>
</protein>
<comment type="caution">
    <text evidence="2">The sequence shown here is derived from an EMBL/GenBank/DDBJ whole genome shotgun (WGS) entry which is preliminary data.</text>
</comment>
<sequence length="213" mass="22095">MSGPAAGVAFVITNCFTPYPPAQRIRELQPLLAKWNIGAPPRHRNVSEEDYCKGLINRLAVRISDVTHTRQLLQKACGRAESLHELSAGGALHTTGRGGSVSSHVSMLESGLFAPEQSAMREAAVMRRTLSGLRKRSSAASSVKKPSRGASAVRWVKSGAGEGGGDAAVEVPGDGGCGAGGRSAAGALTARGDRRVSTCSDATEGSASVSWRQ</sequence>
<name>A0AAW0EYL6_9TRYP</name>
<feature type="compositionally biased region" description="Polar residues" evidence="1">
    <location>
        <begin position="197"/>
        <end position="213"/>
    </location>
</feature>
<feature type="region of interest" description="Disordered" evidence="1">
    <location>
        <begin position="179"/>
        <end position="213"/>
    </location>
</feature>
<accession>A0AAW0EYL6</accession>
<reference evidence="2 3" key="1">
    <citation type="journal article" date="2021" name="MBio">
        <title>A New Model Trypanosomatid, Novymonas esmeraldas: Genomic Perception of Its 'Candidatus Pandoraea novymonadis' Endosymbiont.</title>
        <authorList>
            <person name="Zakharova A."/>
            <person name="Saura A."/>
            <person name="Butenko A."/>
            <person name="Podesvova L."/>
            <person name="Warmusova S."/>
            <person name="Kostygov A.Y."/>
            <person name="Nenarokova A."/>
            <person name="Lukes J."/>
            <person name="Opperdoes F.R."/>
            <person name="Yurchenko V."/>
        </authorList>
    </citation>
    <scope>NUCLEOTIDE SEQUENCE [LARGE SCALE GENOMIC DNA]</scope>
    <source>
        <strain evidence="2 3">E262AT.01</strain>
    </source>
</reference>